<comment type="pathway">
    <text evidence="8">Purine metabolism; XMP biosynthesis via salvage pathway; XMP from xanthine: step 1/1.</text>
</comment>
<dbReference type="GO" id="GO:0052657">
    <property type="term" value="F:guanine phosphoribosyltransferase activity"/>
    <property type="evidence" value="ECO:0007669"/>
    <property type="project" value="RHEA"/>
</dbReference>
<dbReference type="InterPro" id="IPR023747">
    <property type="entry name" value="Xanthine_Guanine_PRibTrfase"/>
</dbReference>
<feature type="binding site" evidence="8">
    <location>
        <begin position="195"/>
        <end position="203"/>
    </location>
    <ligand>
        <name>5-phospho-alpha-D-ribose 1-diphosphate</name>
        <dbReference type="ChEBI" id="CHEBI:58017"/>
    </ligand>
</feature>
<reference evidence="11 12" key="1">
    <citation type="journal article" date="2013" name="Genome Announc.">
        <title>Complete Genome Sequence of the Sesbania Symbiont and Rice Growth-Promoting Endophyte Rhizobium sp. Strain IRBG74.</title>
        <authorList>
            <person name="Crook M.B."/>
            <person name="Mitra S."/>
            <person name="Ane J.M."/>
            <person name="Sadowsky M.J."/>
            <person name="Gyaneshwar P."/>
        </authorList>
    </citation>
    <scope>NUCLEOTIDE SEQUENCE [LARGE SCALE GENOMIC DNA]</scope>
    <source>
        <strain evidence="11 12">IRBG74</strain>
    </source>
</reference>
<comment type="subunit">
    <text evidence="8">Homotetramer.</text>
</comment>
<feature type="binding site" evidence="8">
    <location>
        <position position="242"/>
    </location>
    <ligand>
        <name>xanthine</name>
        <dbReference type="ChEBI" id="CHEBI:17712"/>
    </ligand>
</feature>
<feature type="region of interest" description="Disordered" evidence="9">
    <location>
        <begin position="21"/>
        <end position="66"/>
    </location>
</feature>
<name>U4Q4F1_9HYPH</name>
<dbReference type="KEGG" id="rir:BN877_I1691"/>
<evidence type="ECO:0000259" key="10">
    <source>
        <dbReference type="Pfam" id="PF00156"/>
    </source>
</evidence>
<evidence type="ECO:0000256" key="4">
    <source>
        <dbReference type="ARBA" id="ARBA00022723"/>
    </source>
</evidence>
<comment type="similarity">
    <text evidence="8">Belongs to the purine/pyrimidine phosphoribosyltransferase family. XGPT subfamily.</text>
</comment>
<comment type="pathway">
    <text evidence="8">Purine metabolism; GMP biosynthesis via salvage pathway; GMP from guanine: step 1/1.</text>
</comment>
<feature type="compositionally biased region" description="Basic and acidic residues" evidence="9">
    <location>
        <begin position="28"/>
        <end position="42"/>
    </location>
</feature>
<dbReference type="GO" id="GO:0000310">
    <property type="term" value="F:xanthine phosphoribosyltransferase activity"/>
    <property type="evidence" value="ECO:0007669"/>
    <property type="project" value="UniProtKB-UniRule"/>
</dbReference>
<dbReference type="InterPro" id="IPR029057">
    <property type="entry name" value="PRTase-like"/>
</dbReference>
<dbReference type="PANTHER" id="PTHR39563">
    <property type="entry name" value="XANTHINE PHOSPHORIBOSYLTRANSFERASE"/>
    <property type="match status" value="1"/>
</dbReference>
<feature type="binding site" evidence="8">
    <location>
        <position position="199"/>
    </location>
    <ligand>
        <name>guanine</name>
        <dbReference type="ChEBI" id="CHEBI:16235"/>
    </ligand>
</feature>
<keyword evidence="2 8" id="KW-0328">Glycosyltransferase</keyword>
<comment type="catalytic activity">
    <reaction evidence="8">
        <text>GMP + diphosphate = guanine + 5-phospho-alpha-D-ribose 1-diphosphate</text>
        <dbReference type="Rhea" id="RHEA:25424"/>
        <dbReference type="ChEBI" id="CHEBI:16235"/>
        <dbReference type="ChEBI" id="CHEBI:33019"/>
        <dbReference type="ChEBI" id="CHEBI:58017"/>
        <dbReference type="ChEBI" id="CHEBI:58115"/>
    </reaction>
</comment>
<dbReference type="GO" id="GO:0000287">
    <property type="term" value="F:magnesium ion binding"/>
    <property type="evidence" value="ECO:0007669"/>
    <property type="project" value="UniProtKB-UniRule"/>
</dbReference>
<dbReference type="HAMAP" id="MF_01903">
    <property type="entry name" value="XGPRT"/>
    <property type="match status" value="1"/>
</dbReference>
<evidence type="ECO:0000256" key="3">
    <source>
        <dbReference type="ARBA" id="ARBA00022679"/>
    </source>
</evidence>
<feature type="binding site" evidence="8">
    <location>
        <position position="242"/>
    </location>
    <ligand>
        <name>guanine</name>
        <dbReference type="ChEBI" id="CHEBI:16235"/>
    </ligand>
</feature>
<dbReference type="PATRIC" id="fig|424182.3.peg.1675"/>
<comment type="caution">
    <text evidence="8">Lacks conserved residue(s) required for the propagation of feature annotation.</text>
</comment>
<dbReference type="GO" id="GO:0005886">
    <property type="term" value="C:plasma membrane"/>
    <property type="evidence" value="ECO:0007669"/>
    <property type="project" value="UniProtKB-SubCell"/>
</dbReference>
<dbReference type="UniPathway" id="UPA00909">
    <property type="reaction ID" value="UER00887"/>
</dbReference>
<feature type="domain" description="Phosphoribosyltransferase" evidence="10">
    <location>
        <begin position="108"/>
        <end position="251"/>
    </location>
</feature>
<keyword evidence="3 8" id="KW-0808">Transferase</keyword>
<dbReference type="HOGENOM" id="CLU_1061185_0_0_5"/>
<comment type="cofactor">
    <cofactor evidence="8">
        <name>Mg(2+)</name>
        <dbReference type="ChEBI" id="CHEBI:18420"/>
    </cofactor>
</comment>
<dbReference type="Gene3D" id="3.40.50.2020">
    <property type="match status" value="1"/>
</dbReference>
<keyword evidence="5 8" id="KW-0660">Purine salvage</keyword>
<proteinExistence type="inferred from homology"/>
<dbReference type="EMBL" id="HG518322">
    <property type="protein sequence ID" value="CDI08590.1"/>
    <property type="molecule type" value="Genomic_DNA"/>
</dbReference>
<accession>U4Q4F1</accession>
<dbReference type="InterPro" id="IPR000836">
    <property type="entry name" value="PRTase_dom"/>
</dbReference>
<dbReference type="EC" id="2.4.2.22" evidence="8"/>
<feature type="binding site" evidence="8">
    <location>
        <position position="196"/>
    </location>
    <ligand>
        <name>Mg(2+)</name>
        <dbReference type="ChEBI" id="CHEBI:18420"/>
    </ligand>
</feature>
<dbReference type="GO" id="GO:0032265">
    <property type="term" value="P:XMP salvage"/>
    <property type="evidence" value="ECO:0007669"/>
    <property type="project" value="UniProtKB-UniRule"/>
</dbReference>
<evidence type="ECO:0000256" key="9">
    <source>
        <dbReference type="SAM" id="MobiDB-lite"/>
    </source>
</evidence>
<dbReference type="GO" id="GO:0004422">
    <property type="term" value="F:hypoxanthine phosphoribosyltransferase activity"/>
    <property type="evidence" value="ECO:0007669"/>
    <property type="project" value="RHEA"/>
</dbReference>
<dbReference type="CDD" id="cd06223">
    <property type="entry name" value="PRTases_typeI"/>
    <property type="match status" value="1"/>
</dbReference>
<dbReference type="AlphaFoldDB" id="U4Q4F1"/>
<evidence type="ECO:0000256" key="5">
    <source>
        <dbReference type="ARBA" id="ARBA00022726"/>
    </source>
</evidence>
<dbReference type="NCBIfam" id="NF006613">
    <property type="entry name" value="PRK09177.1"/>
    <property type="match status" value="1"/>
</dbReference>
<dbReference type="PANTHER" id="PTHR39563:SF1">
    <property type="entry name" value="XANTHINE-GUANINE PHOSPHORIBOSYLTRANSFERASE"/>
    <property type="match status" value="1"/>
</dbReference>
<gene>
    <name evidence="8" type="primary">gpt</name>
    <name evidence="11" type="ORF">BN877_I1691</name>
</gene>
<feature type="binding site" evidence="8">
    <location>
        <position position="199"/>
    </location>
    <ligand>
        <name>xanthine</name>
        <dbReference type="ChEBI" id="CHEBI:17712"/>
    </ligand>
</feature>
<dbReference type="SUPFAM" id="SSF53271">
    <property type="entry name" value="PRTase-like"/>
    <property type="match status" value="1"/>
</dbReference>
<evidence type="ECO:0000313" key="12">
    <source>
        <dbReference type="Proteomes" id="UP000016944"/>
    </source>
</evidence>
<comment type="function">
    <text evidence="8">Purine salvage pathway enzyme that catalyzes the transfer of the ribosyl-5-phosphate group from 5-phospho-alpha-D-ribose 1-diphosphate (PRPP) to the N9 position of the 6-oxopurines guanine and xanthine to form the corresponding ribonucleotides GMP (guanosine 5'-monophosphate) and XMP (xanthosine 5'-monophosphate), with the release of PPi. To a lesser extent, also acts on hypoxanthine.</text>
</comment>
<feature type="binding site" evidence="8">
    <location>
        <begin position="138"/>
        <end position="139"/>
    </location>
    <ligand>
        <name>5-phospho-alpha-D-ribose 1-diphosphate</name>
        <dbReference type="ChEBI" id="CHEBI:58017"/>
    </ligand>
</feature>
<organism evidence="11 12">
    <name type="scientific">Agrobacterium pusense</name>
    <dbReference type="NCBI Taxonomy" id="648995"/>
    <lineage>
        <taxon>Bacteria</taxon>
        <taxon>Pseudomonadati</taxon>
        <taxon>Pseudomonadota</taxon>
        <taxon>Alphaproteobacteria</taxon>
        <taxon>Hyphomicrobiales</taxon>
        <taxon>Rhizobiaceae</taxon>
        <taxon>Rhizobium/Agrobacterium group</taxon>
        <taxon>Agrobacterium</taxon>
    </lineage>
</organism>
<evidence type="ECO:0000256" key="6">
    <source>
        <dbReference type="ARBA" id="ARBA00022842"/>
    </source>
</evidence>
<keyword evidence="6 8" id="KW-0460">Magnesium</keyword>
<protein>
    <recommendedName>
        <fullName evidence="8">Xanthine-guanine phosphoribosyltransferase</fullName>
        <shortName evidence="8">XGPRT</shortName>
        <ecNumber evidence="8">2.4.2.22</ecNumber>
    </recommendedName>
    <alternativeName>
        <fullName evidence="8">Xanthine phosphoribosyltransferase</fullName>
    </alternativeName>
</protein>
<comment type="catalytic activity">
    <reaction evidence="8">
        <text>IMP + diphosphate = hypoxanthine + 5-phospho-alpha-D-ribose 1-diphosphate</text>
        <dbReference type="Rhea" id="RHEA:17973"/>
        <dbReference type="ChEBI" id="CHEBI:17368"/>
        <dbReference type="ChEBI" id="CHEBI:33019"/>
        <dbReference type="ChEBI" id="CHEBI:58017"/>
        <dbReference type="ChEBI" id="CHEBI:58053"/>
    </reaction>
</comment>
<evidence type="ECO:0000256" key="1">
    <source>
        <dbReference type="ARBA" id="ARBA00022475"/>
    </source>
</evidence>
<dbReference type="Proteomes" id="UP000016944">
    <property type="component" value="Chromosome I"/>
</dbReference>
<dbReference type="GO" id="GO:0032263">
    <property type="term" value="P:GMP salvage"/>
    <property type="evidence" value="ECO:0007669"/>
    <property type="project" value="UniProtKB-UniRule"/>
</dbReference>
<feature type="binding site" evidence="8">
    <location>
        <begin position="241"/>
        <end position="242"/>
    </location>
    <ligand>
        <name>GMP</name>
        <dbReference type="ChEBI" id="CHEBI:58115"/>
    </ligand>
</feature>
<keyword evidence="1 8" id="KW-1003">Cell membrane</keyword>
<evidence type="ECO:0000256" key="2">
    <source>
        <dbReference type="ARBA" id="ARBA00022676"/>
    </source>
</evidence>
<comment type="subcellular location">
    <subcellularLocation>
        <location evidence="8">Cell membrane</location>
        <topology evidence="8">Peripheral membrane protein</topology>
    </subcellularLocation>
</comment>
<keyword evidence="4 8" id="KW-0479">Metal-binding</keyword>
<sequence length="262" mass="28955">MAPPAPAISLERSVRHWFLLPAGGRSPRQRDEGAREKIDREPAPSSDPSGHLLHPGGKKQAAFSQPKSRRISAKLAFLPVLRLLAKAIDNFDQMVDDMSLPDKAFPVSWDQFHRDARALAWRLAGLDKEFRAIVCITRGGLVPAAIISRELNIRMIDTVCIATRHDYVNQGDTVLLKGVAPELTVDAGEGVLVVDDLTDTGKTALEVREMLPKAHFACVYAKPKGVPTIDTFVTEVSQDTWIYFPWDMGFTYQEPIAKGSRG</sequence>
<dbReference type="Pfam" id="PF00156">
    <property type="entry name" value="Pribosyltran"/>
    <property type="match status" value="1"/>
</dbReference>
<evidence type="ECO:0000313" key="11">
    <source>
        <dbReference type="EMBL" id="CDI08590.1"/>
    </source>
</evidence>
<evidence type="ECO:0000256" key="8">
    <source>
        <dbReference type="HAMAP-Rule" id="MF_01903"/>
    </source>
</evidence>
<evidence type="ECO:0000256" key="7">
    <source>
        <dbReference type="ARBA" id="ARBA00023136"/>
    </source>
</evidence>
<comment type="catalytic activity">
    <reaction evidence="8">
        <text>XMP + diphosphate = xanthine + 5-phospho-alpha-D-ribose 1-diphosphate</text>
        <dbReference type="Rhea" id="RHEA:10800"/>
        <dbReference type="ChEBI" id="CHEBI:17712"/>
        <dbReference type="ChEBI" id="CHEBI:33019"/>
        <dbReference type="ChEBI" id="CHEBI:57464"/>
        <dbReference type="ChEBI" id="CHEBI:58017"/>
        <dbReference type="EC" id="2.4.2.22"/>
    </reaction>
</comment>
<feature type="binding site" evidence="8">
    <location>
        <begin position="199"/>
        <end position="203"/>
    </location>
    <ligand>
        <name>GMP</name>
        <dbReference type="ChEBI" id="CHEBI:58115"/>
    </ligand>
</feature>
<keyword evidence="7 8" id="KW-0472">Membrane</keyword>
<dbReference type="GO" id="GO:0006166">
    <property type="term" value="P:purine ribonucleoside salvage"/>
    <property type="evidence" value="ECO:0007669"/>
    <property type="project" value="UniProtKB-KW"/>
</dbReference>
<dbReference type="UniPathway" id="UPA00602">
    <property type="reaction ID" value="UER00658"/>
</dbReference>